<gene>
    <name evidence="1" type="ORF">DLAC_11127</name>
</gene>
<reference evidence="1 2" key="1">
    <citation type="submission" date="2015-12" db="EMBL/GenBank/DDBJ databases">
        <title>Dictyostelia acquired genes for synthesis and detection of signals that induce cell-type specialization by lateral gene transfer from prokaryotes.</title>
        <authorList>
            <person name="Gloeckner G."/>
            <person name="Schaap P."/>
        </authorList>
    </citation>
    <scope>NUCLEOTIDE SEQUENCE [LARGE SCALE GENOMIC DNA]</scope>
    <source>
        <strain evidence="1 2">TK</strain>
    </source>
</reference>
<dbReference type="STRING" id="361077.A0A151Z383"/>
<sequence length="349" mass="40030">MTSIETDNEFIKKIKIYYHQMVHIPLMLTNLKSEFPQYFIGNVINFRDFKELQEKINSEIAVDLSRPTNAYCLKFLKMVIDTVESQKLEVNDTLLDNFMQLFSAGSSSTSSDNNECYKSYCIRDNQWVTVKNETAFNLVGMTTWGAAYQLSDFILGNKHLFENKRILELGSGTGLIGLVLKFISNLKSVVLTDYSPKVLYNLRDNLLLNNIQCTDSIDLEINENPKEVDENIFKVRLFDWEIPDIEHIDQCLDLQSDIILGADIVYEPSLCKYLVAILNRILCNSTSSVAYISSTIRNEQTFGIFKNEIKSFNNLIVEDITSTANLLNPSPFIYDGSQIVLYKIYNKQL</sequence>
<keyword evidence="2" id="KW-1185">Reference proteome</keyword>
<dbReference type="OrthoDB" id="194386at2759"/>
<dbReference type="InParanoid" id="A0A151Z383"/>
<dbReference type="FunCoup" id="A0A151Z383">
    <property type="interactions" value="285"/>
</dbReference>
<evidence type="ECO:0000313" key="1">
    <source>
        <dbReference type="EMBL" id="KYQ88422.1"/>
    </source>
</evidence>
<evidence type="ECO:0008006" key="3">
    <source>
        <dbReference type="Google" id="ProtNLM"/>
    </source>
</evidence>
<organism evidence="1 2">
    <name type="scientific">Tieghemostelium lacteum</name>
    <name type="common">Slime mold</name>
    <name type="synonym">Dictyostelium lacteum</name>
    <dbReference type="NCBI Taxonomy" id="361077"/>
    <lineage>
        <taxon>Eukaryota</taxon>
        <taxon>Amoebozoa</taxon>
        <taxon>Evosea</taxon>
        <taxon>Eumycetozoa</taxon>
        <taxon>Dictyostelia</taxon>
        <taxon>Dictyosteliales</taxon>
        <taxon>Raperosteliaceae</taxon>
        <taxon>Tieghemostelium</taxon>
    </lineage>
</organism>
<evidence type="ECO:0000313" key="2">
    <source>
        <dbReference type="Proteomes" id="UP000076078"/>
    </source>
</evidence>
<accession>A0A151Z383</accession>
<dbReference type="EMBL" id="LODT01000051">
    <property type="protein sequence ID" value="KYQ88422.1"/>
    <property type="molecule type" value="Genomic_DNA"/>
</dbReference>
<dbReference type="InterPro" id="IPR019410">
    <property type="entry name" value="Methyltransf_16"/>
</dbReference>
<dbReference type="Gene3D" id="3.40.50.150">
    <property type="entry name" value="Vaccinia Virus protein VP39"/>
    <property type="match status" value="1"/>
</dbReference>
<dbReference type="SUPFAM" id="SSF53335">
    <property type="entry name" value="S-adenosyl-L-methionine-dependent methyltransferases"/>
    <property type="match status" value="1"/>
</dbReference>
<dbReference type="PANTHER" id="PTHR14614:SF130">
    <property type="entry name" value="PROTEIN-LYSINE N-METHYLTRANSFERASE EEF2KMT"/>
    <property type="match status" value="1"/>
</dbReference>
<dbReference type="Pfam" id="PF10294">
    <property type="entry name" value="Methyltransf_16"/>
    <property type="match status" value="1"/>
</dbReference>
<protein>
    <recommendedName>
        <fullName evidence="3">FAM86 N-terminal domain-containing protein</fullName>
    </recommendedName>
</protein>
<dbReference type="AlphaFoldDB" id="A0A151Z383"/>
<name>A0A151Z383_TIELA</name>
<comment type="caution">
    <text evidence="1">The sequence shown here is derived from an EMBL/GenBank/DDBJ whole genome shotgun (WGS) entry which is preliminary data.</text>
</comment>
<dbReference type="InterPro" id="IPR029063">
    <property type="entry name" value="SAM-dependent_MTases_sf"/>
</dbReference>
<dbReference type="OMA" id="GMTTWGA"/>
<dbReference type="PANTHER" id="PTHR14614">
    <property type="entry name" value="HEPATOCELLULAR CARCINOMA-ASSOCIATED ANTIGEN"/>
    <property type="match status" value="1"/>
</dbReference>
<proteinExistence type="predicted"/>
<dbReference type="Proteomes" id="UP000076078">
    <property type="component" value="Unassembled WGS sequence"/>
</dbReference>